<dbReference type="AlphaFoldDB" id="A0A0C1JZH7"/>
<protein>
    <submittedName>
        <fullName evidence="1">Uncharacterized protein</fullName>
    </submittedName>
</protein>
<gene>
    <name evidence="1" type="ORF">DB44_CE00010</name>
</gene>
<accession>A0A0C1JZH7</accession>
<evidence type="ECO:0000313" key="2">
    <source>
        <dbReference type="Proteomes" id="UP000031465"/>
    </source>
</evidence>
<proteinExistence type="predicted"/>
<dbReference type="Proteomes" id="UP000031465">
    <property type="component" value="Unassembled WGS sequence"/>
</dbReference>
<organism evidence="1 2">
    <name type="scientific">Candidatus Protochlamydia amoebophila</name>
    <dbReference type="NCBI Taxonomy" id="362787"/>
    <lineage>
        <taxon>Bacteria</taxon>
        <taxon>Pseudomonadati</taxon>
        <taxon>Chlamydiota</taxon>
        <taxon>Chlamydiia</taxon>
        <taxon>Parachlamydiales</taxon>
        <taxon>Parachlamydiaceae</taxon>
        <taxon>Candidatus Protochlamydia</taxon>
    </lineage>
</organism>
<sequence>MYTSIFESFYYLINQKNFDELNELTAHLVLNNFGPIKITSADIHKETFFFVAENRKTSI</sequence>
<evidence type="ECO:0000313" key="1">
    <source>
        <dbReference type="EMBL" id="KIC72602.1"/>
    </source>
</evidence>
<dbReference type="EMBL" id="JSAN01000051">
    <property type="protein sequence ID" value="KIC72602.1"/>
    <property type="molecule type" value="Genomic_DNA"/>
</dbReference>
<comment type="caution">
    <text evidence="1">The sequence shown here is derived from an EMBL/GenBank/DDBJ whole genome shotgun (WGS) entry which is preliminary data.</text>
</comment>
<name>A0A0C1JZH7_9BACT</name>
<reference evidence="1 2" key="1">
    <citation type="journal article" date="2014" name="Mol. Biol. Evol.">
        <title>Massive expansion of Ubiquitination-related gene families within the Chlamydiae.</title>
        <authorList>
            <person name="Domman D."/>
            <person name="Collingro A."/>
            <person name="Lagkouvardos I."/>
            <person name="Gehre L."/>
            <person name="Weinmaier T."/>
            <person name="Rattei T."/>
            <person name="Subtil A."/>
            <person name="Horn M."/>
        </authorList>
    </citation>
    <scope>NUCLEOTIDE SEQUENCE [LARGE SCALE GENOMIC DNA]</scope>
    <source>
        <strain evidence="1 2">EI2</strain>
    </source>
</reference>